<dbReference type="Gene3D" id="3.10.105.10">
    <property type="entry name" value="Dipeptide-binding Protein, Domain 3"/>
    <property type="match status" value="1"/>
</dbReference>
<evidence type="ECO:0000256" key="1">
    <source>
        <dbReference type="SAM" id="MobiDB-lite"/>
    </source>
</evidence>
<dbReference type="GO" id="GO:0043190">
    <property type="term" value="C:ATP-binding cassette (ABC) transporter complex"/>
    <property type="evidence" value="ECO:0007669"/>
    <property type="project" value="InterPro"/>
</dbReference>
<dbReference type="Gene3D" id="3.40.190.10">
    <property type="entry name" value="Periplasmic binding protein-like II"/>
    <property type="match status" value="1"/>
</dbReference>
<dbReference type="AlphaFoldDB" id="A0A1M7JZ23"/>
<accession>A0A1M7JZ23</accession>
<dbReference type="GO" id="GO:0015833">
    <property type="term" value="P:peptide transport"/>
    <property type="evidence" value="ECO:0007669"/>
    <property type="project" value="TreeGrafter"/>
</dbReference>
<keyword evidence="2" id="KW-0732">Signal</keyword>
<organism evidence="4 5">
    <name type="scientific">Anaerosporobacter mobilis DSM 15930</name>
    <dbReference type="NCBI Taxonomy" id="1120996"/>
    <lineage>
        <taxon>Bacteria</taxon>
        <taxon>Bacillati</taxon>
        <taxon>Bacillota</taxon>
        <taxon>Clostridia</taxon>
        <taxon>Lachnospirales</taxon>
        <taxon>Lachnospiraceae</taxon>
        <taxon>Anaerosporobacter</taxon>
    </lineage>
</organism>
<dbReference type="InterPro" id="IPR039424">
    <property type="entry name" value="SBP_5"/>
</dbReference>
<proteinExistence type="predicted"/>
<dbReference type="RefSeq" id="WP_073288132.1">
    <property type="nucleotide sequence ID" value="NZ_FRCP01000012.1"/>
</dbReference>
<dbReference type="STRING" id="1120996.SAMN02746066_02501"/>
<reference evidence="4 5" key="1">
    <citation type="submission" date="2016-11" db="EMBL/GenBank/DDBJ databases">
        <authorList>
            <person name="Jaros S."/>
            <person name="Januszkiewicz K."/>
            <person name="Wedrychowicz H."/>
        </authorList>
    </citation>
    <scope>NUCLEOTIDE SEQUENCE [LARGE SCALE GENOMIC DNA]</scope>
    <source>
        <strain evidence="4 5">DSM 15930</strain>
    </source>
</reference>
<gene>
    <name evidence="4" type="ORF">SAMN02746066_02501</name>
</gene>
<dbReference type="GO" id="GO:1904680">
    <property type="term" value="F:peptide transmembrane transporter activity"/>
    <property type="evidence" value="ECO:0007669"/>
    <property type="project" value="TreeGrafter"/>
</dbReference>
<dbReference type="InterPro" id="IPR000914">
    <property type="entry name" value="SBP_5_dom"/>
</dbReference>
<name>A0A1M7JZ23_9FIRM</name>
<feature type="compositionally biased region" description="Basic and acidic residues" evidence="1">
    <location>
        <begin position="26"/>
        <end position="36"/>
    </location>
</feature>
<dbReference type="Pfam" id="PF00496">
    <property type="entry name" value="SBP_bac_5"/>
    <property type="match status" value="1"/>
</dbReference>
<evidence type="ECO:0000313" key="4">
    <source>
        <dbReference type="EMBL" id="SHM58310.1"/>
    </source>
</evidence>
<dbReference type="OrthoDB" id="9772924at2"/>
<evidence type="ECO:0000259" key="3">
    <source>
        <dbReference type="Pfam" id="PF00496"/>
    </source>
</evidence>
<dbReference type="SUPFAM" id="SSF53850">
    <property type="entry name" value="Periplasmic binding protein-like II"/>
    <property type="match status" value="1"/>
</dbReference>
<feature type="signal peptide" evidence="2">
    <location>
        <begin position="1"/>
        <end position="20"/>
    </location>
</feature>
<evidence type="ECO:0000256" key="2">
    <source>
        <dbReference type="SAM" id="SignalP"/>
    </source>
</evidence>
<feature type="region of interest" description="Disordered" evidence="1">
    <location>
        <begin position="26"/>
        <end position="60"/>
    </location>
</feature>
<dbReference type="PROSITE" id="PS51257">
    <property type="entry name" value="PROKAR_LIPOPROTEIN"/>
    <property type="match status" value="1"/>
</dbReference>
<keyword evidence="5" id="KW-1185">Reference proteome</keyword>
<dbReference type="PANTHER" id="PTHR30290">
    <property type="entry name" value="PERIPLASMIC BINDING COMPONENT OF ABC TRANSPORTER"/>
    <property type="match status" value="1"/>
</dbReference>
<sequence>MKKKGLALLLALTLTVTMIAGCSKKNEKKNETKTEETDGTSTDDSTTTDESTTEVTNTEPSGQIILGDVTEFNGSFIEGWGNNGADYIIKELIGTYPGFYGTAELSSAAEYVYNPTVLTSDPETTLNEDGSKTFKFTLNKDLVWSDGSALTANDYVGYLMIYASPEFGEIEGSNTAGNTLVGFDTYNTGDTKEFSGIHLIDDYTFTITIKADYIPTYFEAYASAVTPIPFSVYAPGVTIKDDGNGCYLSDNYSAEIIKEPMTAERYKPTVTCGPYKFVSYDATNQEVALEVNDKFKGNYEGKKPSIAKVIMKYTEEATQLDELAAGNVDLLAGISGGDKINAGLDLVDQGKADYATYLRNGYGLLAFHTDFGPTQFKSVRQAITYCLDRTTFCSQYTGGFGSLVNSEYGLGQWMYQERKDSVDAELNPYSYSIDKAKEVLDADGWNLNEKGDAYVDGTDTLRYKEVDGKLMACEIQWASSDNSVAQLLATMLPGEVEKAGMKLTTTVVDFPTLLNNYYREGIDEPQFNMYNLGTGFTPIPQFEYNYNTAKNFLGNYNTNFWMDDKIMNMGYDLTKTDPTDKEGYLDKWEAIVKEINEQMPNIPLYSDEYHTFFNPKVQGYVGDDTFSIGLSLIYMSVTE</sequence>
<dbReference type="GO" id="GO:0042597">
    <property type="term" value="C:periplasmic space"/>
    <property type="evidence" value="ECO:0007669"/>
    <property type="project" value="UniProtKB-ARBA"/>
</dbReference>
<protein>
    <submittedName>
        <fullName evidence="4">Peptide/nickel transport system substrate-binding protein</fullName>
    </submittedName>
</protein>
<dbReference type="Proteomes" id="UP000184038">
    <property type="component" value="Unassembled WGS sequence"/>
</dbReference>
<dbReference type="EMBL" id="FRCP01000012">
    <property type="protein sequence ID" value="SHM58310.1"/>
    <property type="molecule type" value="Genomic_DNA"/>
</dbReference>
<feature type="chain" id="PRO_5039442813" evidence="2">
    <location>
        <begin position="21"/>
        <end position="639"/>
    </location>
</feature>
<feature type="compositionally biased region" description="Low complexity" evidence="1">
    <location>
        <begin position="39"/>
        <end position="59"/>
    </location>
</feature>
<feature type="domain" description="Solute-binding protein family 5" evidence="3">
    <location>
        <begin position="128"/>
        <end position="548"/>
    </location>
</feature>
<evidence type="ECO:0000313" key="5">
    <source>
        <dbReference type="Proteomes" id="UP000184038"/>
    </source>
</evidence>
<dbReference type="CDD" id="cd00995">
    <property type="entry name" value="PBP2_NikA_DppA_OppA_like"/>
    <property type="match status" value="1"/>
</dbReference>